<dbReference type="PANTHER" id="PTHR12526:SF510">
    <property type="entry name" value="D-INOSITOL 3-PHOSPHATE GLYCOSYLTRANSFERASE"/>
    <property type="match status" value="1"/>
</dbReference>
<name>A0A3C1KPU5_9GAMM</name>
<dbReference type="Pfam" id="PF13692">
    <property type="entry name" value="Glyco_trans_1_4"/>
    <property type="match status" value="1"/>
</dbReference>
<keyword evidence="2 3" id="KW-0808">Transferase</keyword>
<keyword evidence="1" id="KW-0328">Glycosyltransferase</keyword>
<dbReference type="SUPFAM" id="SSF53756">
    <property type="entry name" value="UDP-Glycosyltransferase/glycogen phosphorylase"/>
    <property type="match status" value="1"/>
</dbReference>
<organism evidence="3 4">
    <name type="scientific">Haliea salexigens</name>
    <dbReference type="NCBI Taxonomy" id="287487"/>
    <lineage>
        <taxon>Bacteria</taxon>
        <taxon>Pseudomonadati</taxon>
        <taxon>Pseudomonadota</taxon>
        <taxon>Gammaproteobacteria</taxon>
        <taxon>Cellvibrionales</taxon>
        <taxon>Halieaceae</taxon>
        <taxon>Haliea</taxon>
    </lineage>
</organism>
<protein>
    <submittedName>
        <fullName evidence="3">Glycosyl transferase</fullName>
    </submittedName>
</protein>
<evidence type="ECO:0000256" key="1">
    <source>
        <dbReference type="ARBA" id="ARBA00022676"/>
    </source>
</evidence>
<accession>A0A3C1KPU5</accession>
<comment type="caution">
    <text evidence="3">The sequence shown here is derived from an EMBL/GenBank/DDBJ whole genome shotgun (WGS) entry which is preliminary data.</text>
</comment>
<evidence type="ECO:0000313" key="4">
    <source>
        <dbReference type="Proteomes" id="UP000259273"/>
    </source>
</evidence>
<evidence type="ECO:0000256" key="2">
    <source>
        <dbReference type="ARBA" id="ARBA00022679"/>
    </source>
</evidence>
<reference evidence="3 4" key="1">
    <citation type="journal article" date="2018" name="Nat. Biotechnol.">
        <title>A standardized bacterial taxonomy based on genome phylogeny substantially revises the tree of life.</title>
        <authorList>
            <person name="Parks D.H."/>
            <person name="Chuvochina M."/>
            <person name="Waite D.W."/>
            <person name="Rinke C."/>
            <person name="Skarshewski A."/>
            <person name="Chaumeil P.A."/>
            <person name="Hugenholtz P."/>
        </authorList>
    </citation>
    <scope>NUCLEOTIDE SEQUENCE [LARGE SCALE GENOMIC DNA]</scope>
    <source>
        <strain evidence="3">UBA9158</strain>
    </source>
</reference>
<dbReference type="Gene3D" id="3.40.50.2000">
    <property type="entry name" value="Glycogen Phosphorylase B"/>
    <property type="match status" value="1"/>
</dbReference>
<dbReference type="AlphaFoldDB" id="A0A3C1KPU5"/>
<dbReference type="EMBL" id="DMND01000149">
    <property type="protein sequence ID" value="HAN28236.1"/>
    <property type="molecule type" value="Genomic_DNA"/>
</dbReference>
<feature type="non-terminal residue" evidence="3">
    <location>
        <position position="1"/>
    </location>
</feature>
<dbReference type="GO" id="GO:0016757">
    <property type="term" value="F:glycosyltransferase activity"/>
    <property type="evidence" value="ECO:0007669"/>
    <property type="project" value="UniProtKB-KW"/>
</dbReference>
<proteinExistence type="predicted"/>
<evidence type="ECO:0000313" key="3">
    <source>
        <dbReference type="EMBL" id="HAN28236.1"/>
    </source>
</evidence>
<gene>
    <name evidence="3" type="ORF">DCP75_11055</name>
</gene>
<dbReference type="Proteomes" id="UP000259273">
    <property type="component" value="Unassembled WGS sequence"/>
</dbReference>
<dbReference type="PANTHER" id="PTHR12526">
    <property type="entry name" value="GLYCOSYLTRANSFERASE"/>
    <property type="match status" value="1"/>
</dbReference>
<sequence>DVPVHYEPHPAYPVDQRKAPDRSTARAQLALADVPTLLFFGFVRPYKGLETLLEALALLKDAPHCQLVVAGEIWGEALPWNQLLANLGISTQVRLENRYIPENEVATYFAAADLVVLPYRSATGSGVVRLAHSHGRPVLVTRTGALPDAVEAGVTGYIVPPADPAALMQAIRSFFTTASRSAMEQAARRSTQTDDWQRLARTILHQARSTT</sequence>